<keyword evidence="1" id="KW-0812">Transmembrane</keyword>
<evidence type="ECO:0000259" key="3">
    <source>
        <dbReference type="PROSITE" id="PS50887"/>
    </source>
</evidence>
<reference evidence="4 5" key="1">
    <citation type="submission" date="2019-08" db="EMBL/GenBank/DDBJ databases">
        <title>Massilia golmudensis sp. nov., isolated from sand in the Qinghai-Tibetan Plateau.</title>
        <authorList>
            <person name="Zhang B."/>
        </authorList>
    </citation>
    <scope>NUCLEOTIDE SEQUENCE [LARGE SCALE GENOMIC DNA]</scope>
    <source>
        <strain evidence="4 5">GEM5</strain>
    </source>
</reference>
<dbReference type="NCBIfam" id="TIGR00254">
    <property type="entry name" value="GGDEF"/>
    <property type="match status" value="1"/>
</dbReference>
<dbReference type="PROSITE" id="PS50883">
    <property type="entry name" value="EAL"/>
    <property type="match status" value="1"/>
</dbReference>
<dbReference type="InterPro" id="IPR035919">
    <property type="entry name" value="EAL_sf"/>
</dbReference>
<keyword evidence="1" id="KW-1133">Transmembrane helix</keyword>
<dbReference type="EMBL" id="VPFD01000018">
    <property type="protein sequence ID" value="TXF98337.1"/>
    <property type="molecule type" value="Genomic_DNA"/>
</dbReference>
<dbReference type="Gene3D" id="3.20.20.450">
    <property type="entry name" value="EAL domain"/>
    <property type="match status" value="1"/>
</dbReference>
<protein>
    <submittedName>
        <fullName evidence="4">EAL domain-containing protein</fullName>
    </submittedName>
</protein>
<dbReference type="SMART" id="SM00052">
    <property type="entry name" value="EAL"/>
    <property type="match status" value="1"/>
</dbReference>
<dbReference type="CDD" id="cd01948">
    <property type="entry name" value="EAL"/>
    <property type="match status" value="1"/>
</dbReference>
<evidence type="ECO:0000313" key="5">
    <source>
        <dbReference type="Proteomes" id="UP000321413"/>
    </source>
</evidence>
<name>A0A5C7G242_9BURK</name>
<dbReference type="InterPro" id="IPR001633">
    <property type="entry name" value="EAL_dom"/>
</dbReference>
<feature type="transmembrane region" description="Helical" evidence="1">
    <location>
        <begin position="145"/>
        <end position="170"/>
    </location>
</feature>
<dbReference type="PANTHER" id="PTHR44757">
    <property type="entry name" value="DIGUANYLATE CYCLASE DGCP"/>
    <property type="match status" value="1"/>
</dbReference>
<keyword evidence="1" id="KW-0472">Membrane</keyword>
<organism evidence="4 5">
    <name type="scientific">Massilia arenae</name>
    <dbReference type="NCBI Taxonomy" id="2603288"/>
    <lineage>
        <taxon>Bacteria</taxon>
        <taxon>Pseudomonadati</taxon>
        <taxon>Pseudomonadota</taxon>
        <taxon>Betaproteobacteria</taxon>
        <taxon>Burkholderiales</taxon>
        <taxon>Oxalobacteraceae</taxon>
        <taxon>Telluria group</taxon>
        <taxon>Massilia</taxon>
    </lineage>
</organism>
<dbReference type="SMART" id="SM00267">
    <property type="entry name" value="GGDEF"/>
    <property type="match status" value="1"/>
</dbReference>
<feature type="domain" description="GGDEF" evidence="3">
    <location>
        <begin position="221"/>
        <end position="361"/>
    </location>
</feature>
<dbReference type="InterPro" id="IPR043128">
    <property type="entry name" value="Rev_trsase/Diguanyl_cyclase"/>
</dbReference>
<dbReference type="SUPFAM" id="SSF141868">
    <property type="entry name" value="EAL domain-like"/>
    <property type="match status" value="1"/>
</dbReference>
<evidence type="ECO:0000256" key="1">
    <source>
        <dbReference type="SAM" id="Phobius"/>
    </source>
</evidence>
<dbReference type="InterPro" id="IPR052155">
    <property type="entry name" value="Biofilm_reg_signaling"/>
</dbReference>
<dbReference type="Pfam" id="PF00563">
    <property type="entry name" value="EAL"/>
    <property type="match status" value="1"/>
</dbReference>
<dbReference type="Pfam" id="PF00990">
    <property type="entry name" value="GGDEF"/>
    <property type="match status" value="1"/>
</dbReference>
<dbReference type="Gene3D" id="3.30.70.270">
    <property type="match status" value="1"/>
</dbReference>
<dbReference type="CDD" id="cd01949">
    <property type="entry name" value="GGDEF"/>
    <property type="match status" value="1"/>
</dbReference>
<dbReference type="Pfam" id="PF20969">
    <property type="entry name" value="MASE11"/>
    <property type="match status" value="1"/>
</dbReference>
<dbReference type="Proteomes" id="UP000321413">
    <property type="component" value="Unassembled WGS sequence"/>
</dbReference>
<sequence length="626" mass="67992">MVPTDDIAQWRERVFSTLLPIVLVLGIGAALPSIAVALRQGLWQIALMDALALAWIFAIWRLDRLPHTFRVLNFLAVLFMVAIGLMLAVGPVSLNYLMAPPIMAVILLGNRPGMLTLALGALCIVAFGVNGYAKLYVPGLETDPLLSSLVVAINFSCVGALVTFAAGFLLKGLASSVQEARTAADAVNRLAFYDVLTGLPNRRLLMDRLAELAERARHGSTLGAVLYVDIDNFKNVNDARGHAVGDELLRQAAERLAMVAGEHACVARLGGDEFVVLVDDLGPNGDAATARALALAEEIRGALCEKMIIEGQRYYATTSIGVALTATADAQPPLHDLLREADTAMYHAKARGRNGVALFEAGMLRDAERRLTLERDLGLALDHGELSLHLQLQVDGARRPSGAELLMRWRRKDGSSVPPDQFIPVAESSGLIVPLGEWVLREACLAWHVLARAGHPLPLSVNVSPMQFRQPDFVARVESILQETGVPPGQLVFEITEGLLVDRRDRTIERMHELAALGIRVSVDDFGTGYSSLAYLTRMPLYELKIDKSFIRDTPHDKDGTAIVQSILSMAGHLGLRVVAEGVETEAQAGYLARHGNASMQGYLFHRPMPLDDLLAHLRGLPELLD</sequence>
<dbReference type="InterPro" id="IPR029787">
    <property type="entry name" value="Nucleotide_cyclase"/>
</dbReference>
<comment type="caution">
    <text evidence="4">The sequence shown here is derived from an EMBL/GenBank/DDBJ whole genome shotgun (WGS) entry which is preliminary data.</text>
</comment>
<feature type="transmembrane region" description="Helical" evidence="1">
    <location>
        <begin position="14"/>
        <end position="35"/>
    </location>
</feature>
<dbReference type="InterPro" id="IPR000160">
    <property type="entry name" value="GGDEF_dom"/>
</dbReference>
<dbReference type="PANTHER" id="PTHR44757:SF2">
    <property type="entry name" value="BIOFILM ARCHITECTURE MAINTENANCE PROTEIN MBAA"/>
    <property type="match status" value="1"/>
</dbReference>
<dbReference type="AlphaFoldDB" id="A0A5C7G242"/>
<gene>
    <name evidence="4" type="ORF">FVD38_16810</name>
</gene>
<feature type="domain" description="EAL" evidence="2">
    <location>
        <begin position="370"/>
        <end position="622"/>
    </location>
</feature>
<feature type="transmembrane region" description="Helical" evidence="1">
    <location>
        <begin position="114"/>
        <end position="133"/>
    </location>
</feature>
<feature type="transmembrane region" description="Helical" evidence="1">
    <location>
        <begin position="72"/>
        <end position="94"/>
    </location>
</feature>
<dbReference type="PROSITE" id="PS50887">
    <property type="entry name" value="GGDEF"/>
    <property type="match status" value="1"/>
</dbReference>
<dbReference type="InterPro" id="IPR048437">
    <property type="entry name" value="MASE11"/>
</dbReference>
<feature type="transmembrane region" description="Helical" evidence="1">
    <location>
        <begin position="41"/>
        <end position="60"/>
    </location>
</feature>
<dbReference type="RefSeq" id="WP_147935879.1">
    <property type="nucleotide sequence ID" value="NZ_VPFD01000018.1"/>
</dbReference>
<proteinExistence type="predicted"/>
<accession>A0A5C7G242</accession>
<evidence type="ECO:0000313" key="4">
    <source>
        <dbReference type="EMBL" id="TXF98337.1"/>
    </source>
</evidence>
<keyword evidence="5" id="KW-1185">Reference proteome</keyword>
<evidence type="ECO:0000259" key="2">
    <source>
        <dbReference type="PROSITE" id="PS50883"/>
    </source>
</evidence>
<dbReference type="SUPFAM" id="SSF55073">
    <property type="entry name" value="Nucleotide cyclase"/>
    <property type="match status" value="1"/>
</dbReference>